<dbReference type="InterPro" id="IPR038840">
    <property type="entry name" value="RWDD3"/>
</dbReference>
<dbReference type="PANTHER" id="PTHR15628">
    <property type="entry name" value="RWD DOMAIN-CONTAINING PROTEIN 3"/>
    <property type="match status" value="1"/>
</dbReference>
<dbReference type="InterPro" id="IPR006575">
    <property type="entry name" value="RWD_dom"/>
</dbReference>
<gene>
    <name evidence="7" type="ORF">CYMTET_7552</name>
</gene>
<evidence type="ECO:0000256" key="1">
    <source>
        <dbReference type="ARBA" id="ARBA00004123"/>
    </source>
</evidence>
<name>A0AAE0LGW6_9CHLO</name>
<dbReference type="GO" id="GO:1902073">
    <property type="term" value="P:positive regulation of hypoxia-inducible factor-1alpha signaling pathway"/>
    <property type="evidence" value="ECO:0007669"/>
    <property type="project" value="InterPro"/>
</dbReference>
<evidence type="ECO:0000256" key="2">
    <source>
        <dbReference type="ARBA" id="ARBA00004496"/>
    </source>
</evidence>
<dbReference type="PANTHER" id="PTHR15628:SF1">
    <property type="entry name" value="RWD DOMAIN-CONTAINING PROTEIN 3"/>
    <property type="match status" value="1"/>
</dbReference>
<evidence type="ECO:0000313" key="7">
    <source>
        <dbReference type="EMBL" id="KAK3284808.1"/>
    </source>
</evidence>
<comment type="subcellular location">
    <subcellularLocation>
        <location evidence="2">Cytoplasm</location>
    </subcellularLocation>
    <subcellularLocation>
        <location evidence="1">Nucleus</location>
    </subcellularLocation>
</comment>
<dbReference type="GO" id="GO:0005737">
    <property type="term" value="C:cytoplasm"/>
    <property type="evidence" value="ECO:0007669"/>
    <property type="project" value="UniProtKB-SubCell"/>
</dbReference>
<evidence type="ECO:0000256" key="5">
    <source>
        <dbReference type="ARBA" id="ARBA00023242"/>
    </source>
</evidence>
<dbReference type="Pfam" id="PF05773">
    <property type="entry name" value="RWD"/>
    <property type="match status" value="1"/>
</dbReference>
<keyword evidence="4" id="KW-0963">Cytoplasm</keyword>
<evidence type="ECO:0000256" key="3">
    <source>
        <dbReference type="ARBA" id="ARBA00015444"/>
    </source>
</evidence>
<dbReference type="AlphaFoldDB" id="A0AAE0LGW6"/>
<dbReference type="Proteomes" id="UP001190700">
    <property type="component" value="Unassembled WGS sequence"/>
</dbReference>
<reference evidence="7 8" key="1">
    <citation type="journal article" date="2015" name="Genome Biol. Evol.">
        <title>Comparative Genomics of a Bacterivorous Green Alga Reveals Evolutionary Causalities and Consequences of Phago-Mixotrophic Mode of Nutrition.</title>
        <authorList>
            <person name="Burns J.A."/>
            <person name="Paasch A."/>
            <person name="Narechania A."/>
            <person name="Kim E."/>
        </authorList>
    </citation>
    <scope>NUCLEOTIDE SEQUENCE [LARGE SCALE GENOMIC DNA]</scope>
    <source>
        <strain evidence="7 8">PLY_AMNH</strain>
    </source>
</reference>
<dbReference type="GO" id="GO:0005634">
    <property type="term" value="C:nucleus"/>
    <property type="evidence" value="ECO:0007669"/>
    <property type="project" value="UniProtKB-SubCell"/>
</dbReference>
<accession>A0AAE0LGW6</accession>
<feature type="domain" description="RWD" evidence="6">
    <location>
        <begin position="10"/>
        <end position="142"/>
    </location>
</feature>
<dbReference type="SUPFAM" id="SSF54495">
    <property type="entry name" value="UBC-like"/>
    <property type="match status" value="1"/>
</dbReference>
<keyword evidence="8" id="KW-1185">Reference proteome</keyword>
<dbReference type="Gene3D" id="3.10.110.10">
    <property type="entry name" value="Ubiquitin Conjugating Enzyme"/>
    <property type="match status" value="1"/>
</dbReference>
<sequence length="302" mass="33592">MLEYIQRQLDEISCLQAMYPEEDDVVVDNDEALQAAHQAVDACDNSIALAPLVFTIQVPLSLEGSETQKIALRVHLPKLYPRESAQVSINSNTLSRAACAQLSLELVGKAQTYAAAPNDPEDDGQECTFELIQHLQEVGGTLCGDIGISTVEGAAEAESSWQHAVIRIDHMNSHAAYMKTLRKWSEGYGLAGKLLYRMRARVESVYVILYGAPDAIGSFITRLRTEYVDIDSRGMKCKERQSTVMCQRNVTEHKAGEEPAKEIEGWEMVEYEDDAELQKYLQDLNLLHVGSGSTRYACKNKS</sequence>
<keyword evidence="5" id="KW-0539">Nucleus</keyword>
<dbReference type="GO" id="GO:0033235">
    <property type="term" value="P:positive regulation of protein sumoylation"/>
    <property type="evidence" value="ECO:0007669"/>
    <property type="project" value="InterPro"/>
</dbReference>
<proteinExistence type="predicted"/>
<dbReference type="PROSITE" id="PS50908">
    <property type="entry name" value="RWD"/>
    <property type="match status" value="1"/>
</dbReference>
<dbReference type="EMBL" id="LGRX02002134">
    <property type="protein sequence ID" value="KAK3284808.1"/>
    <property type="molecule type" value="Genomic_DNA"/>
</dbReference>
<evidence type="ECO:0000256" key="4">
    <source>
        <dbReference type="ARBA" id="ARBA00022490"/>
    </source>
</evidence>
<comment type="caution">
    <text evidence="7">The sequence shown here is derived from an EMBL/GenBank/DDBJ whole genome shotgun (WGS) entry which is preliminary data.</text>
</comment>
<protein>
    <recommendedName>
        <fullName evidence="3">RWD domain-containing protein 3</fullName>
    </recommendedName>
</protein>
<evidence type="ECO:0000259" key="6">
    <source>
        <dbReference type="PROSITE" id="PS50908"/>
    </source>
</evidence>
<evidence type="ECO:0000313" key="8">
    <source>
        <dbReference type="Proteomes" id="UP001190700"/>
    </source>
</evidence>
<dbReference type="InterPro" id="IPR016135">
    <property type="entry name" value="UBQ-conjugating_enzyme/RWD"/>
</dbReference>
<organism evidence="7 8">
    <name type="scientific">Cymbomonas tetramitiformis</name>
    <dbReference type="NCBI Taxonomy" id="36881"/>
    <lineage>
        <taxon>Eukaryota</taxon>
        <taxon>Viridiplantae</taxon>
        <taxon>Chlorophyta</taxon>
        <taxon>Pyramimonadophyceae</taxon>
        <taxon>Pyramimonadales</taxon>
        <taxon>Pyramimonadaceae</taxon>
        <taxon>Cymbomonas</taxon>
    </lineage>
</organism>